<feature type="transmembrane region" description="Helical" evidence="1">
    <location>
        <begin position="75"/>
        <end position="95"/>
    </location>
</feature>
<evidence type="ECO:0000256" key="1">
    <source>
        <dbReference type="SAM" id="Phobius"/>
    </source>
</evidence>
<keyword evidence="1" id="KW-1133">Transmembrane helix</keyword>
<dbReference type="GO" id="GO:0004674">
    <property type="term" value="F:protein serine/threonine kinase activity"/>
    <property type="evidence" value="ECO:0007669"/>
    <property type="project" value="TreeGrafter"/>
</dbReference>
<dbReference type="AlphaFoldDB" id="A0AAV6ZBK0"/>
<accession>A0AAV6ZBK0</accession>
<dbReference type="EMBL" id="WNYA01000916">
    <property type="protein sequence ID" value="KAG8546864.1"/>
    <property type="molecule type" value="Genomic_DNA"/>
</dbReference>
<feature type="domain" description="Protein kinase" evidence="2">
    <location>
        <begin position="1"/>
        <end position="196"/>
    </location>
</feature>
<dbReference type="PANTHER" id="PTHR24359:SF0">
    <property type="entry name" value="SERINE_THREONINE-PROTEIN KINASE SBK1"/>
    <property type="match status" value="1"/>
</dbReference>
<evidence type="ECO:0000313" key="3">
    <source>
        <dbReference type="EMBL" id="KAG8546864.1"/>
    </source>
</evidence>
<dbReference type="Proteomes" id="UP000824782">
    <property type="component" value="Unassembled WGS sequence"/>
</dbReference>
<dbReference type="InterPro" id="IPR008271">
    <property type="entry name" value="Ser/Thr_kinase_AS"/>
</dbReference>
<protein>
    <recommendedName>
        <fullName evidence="2">Protein kinase domain-containing protein</fullName>
    </recommendedName>
</protein>
<name>A0AAV6ZBK0_ENGPU</name>
<dbReference type="PROSITE" id="PS00108">
    <property type="entry name" value="PROTEIN_KINASE_ST"/>
    <property type="match status" value="1"/>
</dbReference>
<reference evidence="3" key="1">
    <citation type="thesis" date="2020" institute="ProQuest LLC" country="789 East Eisenhower Parkway, Ann Arbor, MI, USA">
        <title>Comparative Genomics and Chromosome Evolution.</title>
        <authorList>
            <person name="Mudd A.B."/>
        </authorList>
    </citation>
    <scope>NUCLEOTIDE SEQUENCE</scope>
    <source>
        <strain evidence="3">237g6f4</strain>
        <tissue evidence="3">Blood</tissue>
    </source>
</reference>
<dbReference type="GO" id="GO:0005524">
    <property type="term" value="F:ATP binding"/>
    <property type="evidence" value="ECO:0007669"/>
    <property type="project" value="InterPro"/>
</dbReference>
<dbReference type="InterPro" id="IPR000719">
    <property type="entry name" value="Prot_kinase_dom"/>
</dbReference>
<proteinExistence type="predicted"/>
<dbReference type="Pfam" id="PF00069">
    <property type="entry name" value="Pkinase"/>
    <property type="match status" value="1"/>
</dbReference>
<keyword evidence="4" id="KW-1185">Reference proteome</keyword>
<dbReference type="SUPFAM" id="SSF56112">
    <property type="entry name" value="Protein kinase-like (PK-like)"/>
    <property type="match status" value="1"/>
</dbReference>
<evidence type="ECO:0000313" key="4">
    <source>
        <dbReference type="Proteomes" id="UP000824782"/>
    </source>
</evidence>
<sequence length="254" mass="28860">MDYYVMTQELAPAGTLHHLIQSEVGLPEEVVKRCAMQISRALDFMHEKGLVHRDLKPDNVLLMDKDCHQIKLGDFGLTQAVGSLVGSMSHIIPYMSPELCDLRDGEYLILFPGIDTWAFGVLLFVILTGYFPWRRAIHADKMYRDYVSWQSSPSHFPPPVVWREFTPEAITMLSQLLTQDPTSRHSVLSVLNYLNFPWKADVYEDGVTDGEQFQVVNVPGEEETTPCAAIEENNPVFMVLEEHFTLTLGSEVEI</sequence>
<organism evidence="3 4">
    <name type="scientific">Engystomops pustulosus</name>
    <name type="common">Tungara frog</name>
    <name type="synonym">Physalaemus pustulosus</name>
    <dbReference type="NCBI Taxonomy" id="76066"/>
    <lineage>
        <taxon>Eukaryota</taxon>
        <taxon>Metazoa</taxon>
        <taxon>Chordata</taxon>
        <taxon>Craniata</taxon>
        <taxon>Vertebrata</taxon>
        <taxon>Euteleostomi</taxon>
        <taxon>Amphibia</taxon>
        <taxon>Batrachia</taxon>
        <taxon>Anura</taxon>
        <taxon>Neobatrachia</taxon>
        <taxon>Hyloidea</taxon>
        <taxon>Leptodactylidae</taxon>
        <taxon>Leiuperinae</taxon>
        <taxon>Engystomops</taxon>
    </lineage>
</organism>
<dbReference type="PANTHER" id="PTHR24359">
    <property type="entry name" value="SERINE/THREONINE-PROTEIN KINASE SBK1"/>
    <property type="match status" value="1"/>
</dbReference>
<dbReference type="InterPro" id="IPR011009">
    <property type="entry name" value="Kinase-like_dom_sf"/>
</dbReference>
<dbReference type="PROSITE" id="PS50011">
    <property type="entry name" value="PROTEIN_KINASE_DOM"/>
    <property type="match status" value="1"/>
</dbReference>
<dbReference type="SMART" id="SM00220">
    <property type="entry name" value="S_TKc"/>
    <property type="match status" value="1"/>
</dbReference>
<comment type="caution">
    <text evidence="3">The sequence shown here is derived from an EMBL/GenBank/DDBJ whole genome shotgun (WGS) entry which is preliminary data.</text>
</comment>
<keyword evidence="1" id="KW-0472">Membrane</keyword>
<dbReference type="Gene3D" id="1.10.510.10">
    <property type="entry name" value="Transferase(Phosphotransferase) domain 1"/>
    <property type="match status" value="1"/>
</dbReference>
<keyword evidence="1" id="KW-0812">Transmembrane</keyword>
<feature type="transmembrane region" description="Helical" evidence="1">
    <location>
        <begin position="107"/>
        <end position="133"/>
    </location>
</feature>
<evidence type="ECO:0000259" key="2">
    <source>
        <dbReference type="PROSITE" id="PS50011"/>
    </source>
</evidence>
<gene>
    <name evidence="3" type="ORF">GDO81_029669</name>
</gene>